<feature type="domain" description="T2SS protein K first SAM-like" evidence="12">
    <location>
        <begin position="121"/>
        <end position="224"/>
    </location>
</feature>
<sequence length="407" mass="44081">MPTNRTPSKIFANVAIANPPYRHGQQGMALLTILLVVVAITIVAGSMLANQKVMIREFELTKDQGQLKEYALAGEAMATNLITQDSQVNQVDSLAEAWAKPLAEQTINQAKVSIKIDDDASRFNINNLYHDGKVDDTALAFFQALLQANGLSPNIAMAVLDWQDPDSDARADGGAEAAYYQSTGKKMAMGIANQPFISINELQHVRGMDNEGLQKLAPYLTAVPYYLPMNINTVKPELLTILVNSPTEANGNHPQGSNRADNDGNPQSGQDTSAASNVAATHQIDDRAIINWANARANNLPVQTLTQLWAVPSFAQIDERNKASIAKLLSIQSQSFRVVVSVKSDDKQLFLHSQIAKILPKADNDPAAASGVSATPIPAPTNTQNGTQNNTLPQIITYNRQFLPFAQ</sequence>
<dbReference type="InterPro" id="IPR049031">
    <property type="entry name" value="T2SSK_SAM-like_1st"/>
</dbReference>
<organism evidence="13 14">
    <name type="scientific">Faucicola osloensis</name>
    <name type="common">Moraxella osloensis</name>
    <dbReference type="NCBI Taxonomy" id="34062"/>
    <lineage>
        <taxon>Bacteria</taxon>
        <taxon>Pseudomonadati</taxon>
        <taxon>Pseudomonadota</taxon>
        <taxon>Gammaproteobacteria</taxon>
        <taxon>Moraxellales</taxon>
        <taxon>Moraxellaceae</taxon>
        <taxon>Faucicola</taxon>
    </lineage>
</organism>
<evidence type="ECO:0000256" key="2">
    <source>
        <dbReference type="ARBA" id="ARBA00007246"/>
    </source>
</evidence>
<evidence type="ECO:0000256" key="9">
    <source>
        <dbReference type="ARBA" id="ARBA00023136"/>
    </source>
</evidence>
<evidence type="ECO:0000256" key="1">
    <source>
        <dbReference type="ARBA" id="ARBA00004533"/>
    </source>
</evidence>
<accession>A0A2D2LX05</accession>
<dbReference type="SUPFAM" id="SSF158544">
    <property type="entry name" value="GspK insert domain-like"/>
    <property type="match status" value="1"/>
</dbReference>
<keyword evidence="8 11" id="KW-1133">Transmembrane helix</keyword>
<keyword evidence="4" id="KW-1003">Cell membrane</keyword>
<dbReference type="Proteomes" id="UP000229340">
    <property type="component" value="Chromosome"/>
</dbReference>
<dbReference type="InterPro" id="IPR005628">
    <property type="entry name" value="GspK"/>
</dbReference>
<reference evidence="14" key="1">
    <citation type="submission" date="2017-11" db="EMBL/GenBank/DDBJ databases">
        <title>Complete genome sequence of Moraxella osloensis NP7 isolated from human skin.</title>
        <authorList>
            <person name="Lee K."/>
            <person name="Lim J.Y."/>
            <person name="Hwang I."/>
        </authorList>
    </citation>
    <scope>NUCLEOTIDE SEQUENCE [LARGE SCALE GENOMIC DNA]</scope>
    <source>
        <strain evidence="14">NP7</strain>
    </source>
</reference>
<dbReference type="AlphaFoldDB" id="A0A2D2LX05"/>
<dbReference type="PANTHER" id="PTHR38831:SF1">
    <property type="entry name" value="TYPE II SECRETION SYSTEM PROTEIN K-RELATED"/>
    <property type="match status" value="1"/>
</dbReference>
<feature type="region of interest" description="Disordered" evidence="10">
    <location>
        <begin position="365"/>
        <end position="391"/>
    </location>
</feature>
<evidence type="ECO:0000256" key="6">
    <source>
        <dbReference type="ARBA" id="ARBA00022692"/>
    </source>
</evidence>
<dbReference type="EMBL" id="CP024443">
    <property type="protein sequence ID" value="ATR79500.1"/>
    <property type="molecule type" value="Genomic_DNA"/>
</dbReference>
<evidence type="ECO:0000313" key="14">
    <source>
        <dbReference type="Proteomes" id="UP000229340"/>
    </source>
</evidence>
<evidence type="ECO:0000313" key="13">
    <source>
        <dbReference type="EMBL" id="ATR79500.1"/>
    </source>
</evidence>
<feature type="compositionally biased region" description="Low complexity" evidence="10">
    <location>
        <begin position="381"/>
        <end position="391"/>
    </location>
</feature>
<dbReference type="GO" id="GO:0005886">
    <property type="term" value="C:plasma membrane"/>
    <property type="evidence" value="ECO:0007669"/>
    <property type="project" value="UniProtKB-SubCell"/>
</dbReference>
<keyword evidence="5" id="KW-0997">Cell inner membrane</keyword>
<dbReference type="InterPro" id="IPR045584">
    <property type="entry name" value="Pilin-like"/>
</dbReference>
<feature type="region of interest" description="Disordered" evidence="10">
    <location>
        <begin position="246"/>
        <end position="278"/>
    </location>
</feature>
<comment type="similarity">
    <text evidence="2">Belongs to the GSP K family.</text>
</comment>
<keyword evidence="9 11" id="KW-0472">Membrane</keyword>
<evidence type="ECO:0000256" key="11">
    <source>
        <dbReference type="SAM" id="Phobius"/>
    </source>
</evidence>
<dbReference type="Gene3D" id="3.30.1300.30">
    <property type="entry name" value="GSPII I/J protein-like"/>
    <property type="match status" value="1"/>
</dbReference>
<dbReference type="Pfam" id="PF21687">
    <property type="entry name" value="T2SSK_1st"/>
    <property type="match status" value="1"/>
</dbReference>
<evidence type="ECO:0000256" key="5">
    <source>
        <dbReference type="ARBA" id="ARBA00022519"/>
    </source>
</evidence>
<evidence type="ECO:0000256" key="10">
    <source>
        <dbReference type="SAM" id="MobiDB-lite"/>
    </source>
</evidence>
<dbReference type="GO" id="GO:0009306">
    <property type="term" value="P:protein secretion"/>
    <property type="evidence" value="ECO:0007669"/>
    <property type="project" value="InterPro"/>
</dbReference>
<protein>
    <submittedName>
        <fullName evidence="13">General secretion pathway protein GspK</fullName>
    </submittedName>
</protein>
<keyword evidence="6 11" id="KW-0812">Transmembrane</keyword>
<evidence type="ECO:0000259" key="12">
    <source>
        <dbReference type="Pfam" id="PF21687"/>
    </source>
</evidence>
<comment type="subcellular location">
    <subcellularLocation>
        <location evidence="1">Cell inner membrane</location>
    </subcellularLocation>
</comment>
<dbReference type="InterPro" id="IPR038072">
    <property type="entry name" value="GspK_central_sf"/>
</dbReference>
<name>A0A2D2LX05_FAUOS</name>
<keyword evidence="7" id="KW-0653">Protein transport</keyword>
<evidence type="ECO:0000256" key="4">
    <source>
        <dbReference type="ARBA" id="ARBA00022475"/>
    </source>
</evidence>
<dbReference type="NCBIfam" id="NF037980">
    <property type="entry name" value="T2SS_GspK"/>
    <property type="match status" value="1"/>
</dbReference>
<dbReference type="Gene3D" id="1.10.40.60">
    <property type="entry name" value="EpsJ-like"/>
    <property type="match status" value="2"/>
</dbReference>
<keyword evidence="3" id="KW-0813">Transport</keyword>
<dbReference type="PANTHER" id="PTHR38831">
    <property type="entry name" value="TYPE II SECRETION SYSTEM PROTEIN K"/>
    <property type="match status" value="1"/>
</dbReference>
<dbReference type="STRING" id="34062.AXE82_02300"/>
<evidence type="ECO:0000256" key="8">
    <source>
        <dbReference type="ARBA" id="ARBA00022989"/>
    </source>
</evidence>
<evidence type="ECO:0000256" key="3">
    <source>
        <dbReference type="ARBA" id="ARBA00022448"/>
    </source>
</evidence>
<gene>
    <name evidence="13" type="ORF">NP7_06125</name>
</gene>
<proteinExistence type="inferred from homology"/>
<dbReference type="SUPFAM" id="SSF54523">
    <property type="entry name" value="Pili subunits"/>
    <property type="match status" value="1"/>
</dbReference>
<evidence type="ECO:0000256" key="7">
    <source>
        <dbReference type="ARBA" id="ARBA00022927"/>
    </source>
</evidence>
<feature type="transmembrane region" description="Helical" evidence="11">
    <location>
        <begin position="28"/>
        <end position="49"/>
    </location>
</feature>